<evidence type="ECO:0000256" key="2">
    <source>
        <dbReference type="ARBA" id="ARBA00022692"/>
    </source>
</evidence>
<keyword evidence="2 5" id="KW-0812">Transmembrane</keyword>
<evidence type="ECO:0000256" key="5">
    <source>
        <dbReference type="SAM" id="Phobius"/>
    </source>
</evidence>
<dbReference type="VEuPathDB" id="TrichDB:TVAGG3_0803220"/>
<sequence length="230" mass="26092">MGTKWDCGFDYPHGLACWLGNVASMCFFVVYVPQFILNFKRKSCNGFSLDSTIIKLVGSSFLCFNSLFNGSGLPVFLYGSLNTAQHLLFLFQFSYYSSHKKSILISPIVLIPLVLAKLFPKSIKYTDLIKPICQILSHIPQLQQCIKLHTTLGCSLVGQHLNLIGGILGCFMCYLINEQSAKTWIIYFNSCFQALSMYLVAFWYHEMRLCDNSKRVRSDKENSDSEPLLS</sequence>
<protein>
    <submittedName>
        <fullName evidence="6">PQ loop repeat family protein</fullName>
    </submittedName>
</protein>
<feature type="transmembrane region" description="Helical" evidence="5">
    <location>
        <begin position="184"/>
        <end position="204"/>
    </location>
</feature>
<name>A2FFU6_TRIV3</name>
<dbReference type="InterPro" id="IPR006603">
    <property type="entry name" value="PQ-loop_rpt"/>
</dbReference>
<dbReference type="SMART" id="SM00679">
    <property type="entry name" value="CTNS"/>
    <property type="match status" value="1"/>
</dbReference>
<dbReference type="OMA" id="VTWEARS"/>
<keyword evidence="7" id="KW-1185">Reference proteome</keyword>
<reference evidence="6" key="1">
    <citation type="submission" date="2006-10" db="EMBL/GenBank/DDBJ databases">
        <authorList>
            <person name="Amadeo P."/>
            <person name="Zhao Q."/>
            <person name="Wortman J."/>
            <person name="Fraser-Liggett C."/>
            <person name="Carlton J."/>
        </authorList>
    </citation>
    <scope>NUCLEOTIDE SEQUENCE</scope>
    <source>
        <strain evidence="6">G3</strain>
    </source>
</reference>
<evidence type="ECO:0000256" key="3">
    <source>
        <dbReference type="ARBA" id="ARBA00022989"/>
    </source>
</evidence>
<evidence type="ECO:0000256" key="4">
    <source>
        <dbReference type="ARBA" id="ARBA00023136"/>
    </source>
</evidence>
<dbReference type="InParanoid" id="A2FFU6"/>
<feature type="transmembrane region" description="Helical" evidence="5">
    <location>
        <begin position="53"/>
        <end position="69"/>
    </location>
</feature>
<feature type="transmembrane region" description="Helical" evidence="5">
    <location>
        <begin position="103"/>
        <end position="120"/>
    </location>
</feature>
<dbReference type="PANTHER" id="PTHR13131">
    <property type="entry name" value="CYSTINOSIN"/>
    <property type="match status" value="1"/>
</dbReference>
<dbReference type="KEGG" id="tva:4753975"/>
<dbReference type="Proteomes" id="UP000001542">
    <property type="component" value="Unassembled WGS sequence"/>
</dbReference>
<accession>A2FFU6</accession>
<dbReference type="eggNOG" id="ENOG502S6K4">
    <property type="taxonomic scope" value="Eukaryota"/>
</dbReference>
<proteinExistence type="predicted"/>
<dbReference type="GO" id="GO:0005774">
    <property type="term" value="C:vacuolar membrane"/>
    <property type="evidence" value="ECO:0000318"/>
    <property type="project" value="GO_Central"/>
</dbReference>
<evidence type="ECO:0000256" key="1">
    <source>
        <dbReference type="ARBA" id="ARBA00004141"/>
    </source>
</evidence>
<dbReference type="GO" id="GO:0015811">
    <property type="term" value="P:L-cystine transport"/>
    <property type="evidence" value="ECO:0000318"/>
    <property type="project" value="GO_Central"/>
</dbReference>
<gene>
    <name evidence="6" type="ORF">TVAG_227020</name>
</gene>
<organism evidence="6 7">
    <name type="scientific">Trichomonas vaginalis (strain ATCC PRA-98 / G3)</name>
    <dbReference type="NCBI Taxonomy" id="412133"/>
    <lineage>
        <taxon>Eukaryota</taxon>
        <taxon>Metamonada</taxon>
        <taxon>Parabasalia</taxon>
        <taxon>Trichomonadida</taxon>
        <taxon>Trichomonadidae</taxon>
        <taxon>Trichomonas</taxon>
    </lineage>
</organism>
<comment type="subcellular location">
    <subcellularLocation>
        <location evidence="1">Membrane</location>
        <topology evidence="1">Multi-pass membrane protein</topology>
    </subcellularLocation>
</comment>
<dbReference type="SMR" id="A2FFU6"/>
<dbReference type="AlphaFoldDB" id="A2FFU6"/>
<dbReference type="GO" id="GO:0015184">
    <property type="term" value="F:L-cystine transmembrane transporter activity"/>
    <property type="evidence" value="ECO:0000318"/>
    <property type="project" value="GO_Central"/>
</dbReference>
<feature type="transmembrane region" description="Helical" evidence="5">
    <location>
        <begin position="157"/>
        <end position="177"/>
    </location>
</feature>
<keyword evidence="3 5" id="KW-1133">Transmembrane helix</keyword>
<dbReference type="InterPro" id="IPR005282">
    <property type="entry name" value="LC_transporter"/>
</dbReference>
<reference evidence="6" key="2">
    <citation type="journal article" date="2007" name="Science">
        <title>Draft genome sequence of the sexually transmitted pathogen Trichomonas vaginalis.</title>
        <authorList>
            <person name="Carlton J.M."/>
            <person name="Hirt R.P."/>
            <person name="Silva J.C."/>
            <person name="Delcher A.L."/>
            <person name="Schatz M."/>
            <person name="Zhao Q."/>
            <person name="Wortman J.R."/>
            <person name="Bidwell S.L."/>
            <person name="Alsmark U.C.M."/>
            <person name="Besteiro S."/>
            <person name="Sicheritz-Ponten T."/>
            <person name="Noel C.J."/>
            <person name="Dacks J.B."/>
            <person name="Foster P.G."/>
            <person name="Simillion C."/>
            <person name="Van de Peer Y."/>
            <person name="Miranda-Saavedra D."/>
            <person name="Barton G.J."/>
            <person name="Westrop G.D."/>
            <person name="Mueller S."/>
            <person name="Dessi D."/>
            <person name="Fiori P.L."/>
            <person name="Ren Q."/>
            <person name="Paulsen I."/>
            <person name="Zhang H."/>
            <person name="Bastida-Corcuera F.D."/>
            <person name="Simoes-Barbosa A."/>
            <person name="Brown M.T."/>
            <person name="Hayes R.D."/>
            <person name="Mukherjee M."/>
            <person name="Okumura C.Y."/>
            <person name="Schneider R."/>
            <person name="Smith A.J."/>
            <person name="Vanacova S."/>
            <person name="Villalvazo M."/>
            <person name="Haas B.J."/>
            <person name="Pertea M."/>
            <person name="Feldblyum T.V."/>
            <person name="Utterback T.R."/>
            <person name="Shu C.L."/>
            <person name="Osoegawa K."/>
            <person name="de Jong P.J."/>
            <person name="Hrdy I."/>
            <person name="Horvathova L."/>
            <person name="Zubacova Z."/>
            <person name="Dolezal P."/>
            <person name="Malik S.B."/>
            <person name="Logsdon J.M. Jr."/>
            <person name="Henze K."/>
            <person name="Gupta A."/>
            <person name="Wang C.C."/>
            <person name="Dunne R.L."/>
            <person name="Upcroft J.A."/>
            <person name="Upcroft P."/>
            <person name="White O."/>
            <person name="Salzberg S.L."/>
            <person name="Tang P."/>
            <person name="Chiu C.-H."/>
            <person name="Lee Y.-S."/>
            <person name="Embley T.M."/>
            <person name="Coombs G.H."/>
            <person name="Mottram J.C."/>
            <person name="Tachezy J."/>
            <person name="Fraser-Liggett C.M."/>
            <person name="Johnson P.J."/>
        </authorList>
    </citation>
    <scope>NUCLEOTIDE SEQUENCE [LARGE SCALE GENOMIC DNA]</scope>
    <source>
        <strain evidence="6">G3</strain>
    </source>
</reference>
<feature type="transmembrane region" description="Helical" evidence="5">
    <location>
        <begin position="12"/>
        <end position="32"/>
    </location>
</feature>
<dbReference type="EMBL" id="DS113769">
    <property type="protein sequence ID" value="EAX96207.1"/>
    <property type="molecule type" value="Genomic_DNA"/>
</dbReference>
<dbReference type="PANTHER" id="PTHR13131:SF7">
    <property type="entry name" value="TRANSMEMBRANE PROTEIN"/>
    <property type="match status" value="1"/>
</dbReference>
<dbReference type="Pfam" id="PF04193">
    <property type="entry name" value="PQ-loop"/>
    <property type="match status" value="1"/>
</dbReference>
<evidence type="ECO:0000313" key="7">
    <source>
        <dbReference type="Proteomes" id="UP000001542"/>
    </source>
</evidence>
<dbReference type="OrthoDB" id="8048523at2759"/>
<dbReference type="RefSeq" id="XP_001309137.1">
    <property type="nucleotide sequence ID" value="XM_001309136.1"/>
</dbReference>
<dbReference type="VEuPathDB" id="TrichDB:TVAG_227020"/>
<keyword evidence="4 5" id="KW-0472">Membrane</keyword>
<dbReference type="Gene3D" id="1.20.1280.290">
    <property type="match status" value="1"/>
</dbReference>
<evidence type="ECO:0000313" key="6">
    <source>
        <dbReference type="EMBL" id="EAX96207.1"/>
    </source>
</evidence>